<evidence type="ECO:0008006" key="5">
    <source>
        <dbReference type="Google" id="ProtNLM"/>
    </source>
</evidence>
<dbReference type="Proteomes" id="UP000026961">
    <property type="component" value="Chromosome 10"/>
</dbReference>
<dbReference type="AlphaFoldDB" id="A0A0E0BBZ3"/>
<dbReference type="HOGENOM" id="CLU_580589_0_0_1"/>
<feature type="transmembrane region" description="Helical" evidence="2">
    <location>
        <begin position="282"/>
        <end position="304"/>
    </location>
</feature>
<proteinExistence type="predicted"/>
<keyword evidence="2" id="KW-0472">Membrane</keyword>
<protein>
    <recommendedName>
        <fullName evidence="5">Late embryogenesis abundant protein LEA-2 subgroup domain-containing protein</fullName>
    </recommendedName>
</protein>
<evidence type="ECO:0000313" key="4">
    <source>
        <dbReference type="Proteomes" id="UP000026961"/>
    </source>
</evidence>
<keyword evidence="2" id="KW-0812">Transmembrane</keyword>
<accession>A0A0E0BBZ3</accession>
<evidence type="ECO:0000256" key="1">
    <source>
        <dbReference type="SAM" id="MobiDB-lite"/>
    </source>
</evidence>
<feature type="transmembrane region" description="Helical" evidence="2">
    <location>
        <begin position="52"/>
        <end position="72"/>
    </location>
</feature>
<dbReference type="Gramene" id="OGLUM10G13730.1">
    <property type="protein sequence ID" value="OGLUM10G13730.1"/>
    <property type="gene ID" value="OGLUM10G13730"/>
</dbReference>
<dbReference type="EnsemblPlants" id="OGLUM10G13730.1">
    <property type="protein sequence ID" value="OGLUM10G13730.1"/>
    <property type="gene ID" value="OGLUM10G13730"/>
</dbReference>
<evidence type="ECO:0000313" key="3">
    <source>
        <dbReference type="EnsemblPlants" id="OGLUM10G13730.1"/>
    </source>
</evidence>
<keyword evidence="2" id="KW-1133">Transmembrane helix</keyword>
<reference evidence="3" key="2">
    <citation type="submission" date="2018-05" db="EMBL/GenBank/DDBJ databases">
        <title>OgluRS3 (Oryza glumaepatula Reference Sequence Version 3).</title>
        <authorList>
            <person name="Zhang J."/>
            <person name="Kudrna D."/>
            <person name="Lee S."/>
            <person name="Talag J."/>
            <person name="Welchert J."/>
            <person name="Wing R.A."/>
        </authorList>
    </citation>
    <scope>NUCLEOTIDE SEQUENCE [LARGE SCALE GENOMIC DNA]</scope>
</reference>
<keyword evidence="4" id="KW-1185">Reference proteome</keyword>
<reference evidence="3" key="1">
    <citation type="submission" date="2015-04" db="UniProtKB">
        <authorList>
            <consortium name="EnsemblPlants"/>
        </authorList>
    </citation>
    <scope>IDENTIFICATION</scope>
</reference>
<dbReference type="PANTHER" id="PTHR33994">
    <property type="entry name" value="OS04G0515000 PROTEIN"/>
    <property type="match status" value="1"/>
</dbReference>
<evidence type="ECO:0000256" key="2">
    <source>
        <dbReference type="SAM" id="Phobius"/>
    </source>
</evidence>
<name>A0A0E0BBZ3_9ORYZ</name>
<sequence length="471" mass="48008">MSGGGCTRGAKPPRRVDPNISRPPARAAVLPTHTVSPGDGATASSHLSMAPVVAIVLCTLVTIAAILFLSFFGSWMAPVVSIDAAGAAGNATTTTISPSFDVAVRVKMRRFHLAPEAYARGSVAVSCAGGAVTARGELPDFLLYVTSPSVVSATARAAPPTTALSAGARGRLAGELRRGEVRLDVSVSYRRSEDDPGSMLSNGFRAMCAATASLGHGNSTATAAAAAAAACTVVKHMRGAKPPRVDPNVRPAKAPHVVVVVPADPAGDVATAPNTSSVERGVTVLLSVAFVVAVFGVLLFGVWMNPIVSIDGVSATGLDAAAGKNASAATTVSPSFDVAVRLRRRWFRLLPDTYTNGTVSVSFAGAGGAAVARGALRDVTLTAFSPSVVSATARAPPTALLAAGELRRGEEVRLDVTVSYDRSQVHEPYSPLSHGFRAMCAATALGGGNSTAAASCTVVRIPSPNDLSWFQ</sequence>
<organism evidence="3">
    <name type="scientific">Oryza glumipatula</name>
    <dbReference type="NCBI Taxonomy" id="40148"/>
    <lineage>
        <taxon>Eukaryota</taxon>
        <taxon>Viridiplantae</taxon>
        <taxon>Streptophyta</taxon>
        <taxon>Embryophyta</taxon>
        <taxon>Tracheophyta</taxon>
        <taxon>Spermatophyta</taxon>
        <taxon>Magnoliopsida</taxon>
        <taxon>Liliopsida</taxon>
        <taxon>Poales</taxon>
        <taxon>Poaceae</taxon>
        <taxon>BOP clade</taxon>
        <taxon>Oryzoideae</taxon>
        <taxon>Oryzeae</taxon>
        <taxon>Oryzinae</taxon>
        <taxon>Oryza</taxon>
    </lineage>
</organism>
<feature type="region of interest" description="Disordered" evidence="1">
    <location>
        <begin position="1"/>
        <end position="34"/>
    </location>
</feature>